<comment type="caution">
    <text evidence="3">The sequence shown here is derived from an EMBL/GenBank/DDBJ whole genome shotgun (WGS) entry which is preliminary data.</text>
</comment>
<feature type="chain" id="PRO_5046513976" description="Pilin" evidence="2">
    <location>
        <begin position="31"/>
        <end position="92"/>
    </location>
</feature>
<evidence type="ECO:0000256" key="2">
    <source>
        <dbReference type="SAM" id="SignalP"/>
    </source>
</evidence>
<evidence type="ECO:0000313" key="3">
    <source>
        <dbReference type="EMBL" id="MEQ2428345.1"/>
    </source>
</evidence>
<feature type="signal peptide" evidence="2">
    <location>
        <begin position="1"/>
        <end position="30"/>
    </location>
</feature>
<keyword evidence="2" id="KW-0732">Signal</keyword>
<accession>A0ABV1DD82</accession>
<keyword evidence="1" id="KW-1133">Transmembrane helix</keyword>
<keyword evidence="1" id="KW-0472">Membrane</keyword>
<feature type="transmembrane region" description="Helical" evidence="1">
    <location>
        <begin position="68"/>
        <end position="89"/>
    </location>
</feature>
<proteinExistence type="predicted"/>
<dbReference type="RefSeq" id="WP_008725720.1">
    <property type="nucleotide sequence ID" value="NZ_JBBMFM010000170.1"/>
</dbReference>
<evidence type="ECO:0000256" key="1">
    <source>
        <dbReference type="SAM" id="Phobius"/>
    </source>
</evidence>
<keyword evidence="4" id="KW-1185">Reference proteome</keyword>
<dbReference type="EMBL" id="JBBMFM010000170">
    <property type="protein sequence ID" value="MEQ2428345.1"/>
    <property type="molecule type" value="Genomic_DNA"/>
</dbReference>
<evidence type="ECO:0000313" key="4">
    <source>
        <dbReference type="Proteomes" id="UP001454086"/>
    </source>
</evidence>
<reference evidence="3 4" key="1">
    <citation type="submission" date="2024-03" db="EMBL/GenBank/DDBJ databases">
        <title>Human intestinal bacterial collection.</title>
        <authorList>
            <person name="Pauvert C."/>
            <person name="Hitch T.C.A."/>
            <person name="Clavel T."/>
        </authorList>
    </citation>
    <scope>NUCLEOTIDE SEQUENCE [LARGE SCALE GENOMIC DNA]</scope>
    <source>
        <strain evidence="3 4">CLA-SR-H021</strain>
    </source>
</reference>
<organism evidence="3 4">
    <name type="scientific">Enterocloster hominis</name>
    <name type="common">ex Hitch et al. 2024</name>
    <dbReference type="NCBI Taxonomy" id="1917870"/>
    <lineage>
        <taxon>Bacteria</taxon>
        <taxon>Bacillati</taxon>
        <taxon>Bacillota</taxon>
        <taxon>Clostridia</taxon>
        <taxon>Lachnospirales</taxon>
        <taxon>Lachnospiraceae</taxon>
        <taxon>Enterocloster</taxon>
    </lineage>
</organism>
<gene>
    <name evidence="3" type="ORF">WMQ36_25635</name>
</gene>
<evidence type="ECO:0008006" key="5">
    <source>
        <dbReference type="Google" id="ProtNLM"/>
    </source>
</evidence>
<sequence>MSKVRCFLRKYRAVPVTAVSVVSMSFPAFASDADAPGMTSLLGSFTDVAAWMWGEIGKLLTWILGQPILLLAMSLFFVGAIVSFFIRVFHSV</sequence>
<keyword evidence="1" id="KW-0812">Transmembrane</keyword>
<protein>
    <recommendedName>
        <fullName evidence="5">Pilin</fullName>
    </recommendedName>
</protein>
<name>A0ABV1DD82_9FIRM</name>
<dbReference type="Proteomes" id="UP001454086">
    <property type="component" value="Unassembled WGS sequence"/>
</dbReference>